<dbReference type="Pfam" id="PF02517">
    <property type="entry name" value="Rce1-like"/>
    <property type="match status" value="1"/>
</dbReference>
<dbReference type="AlphaFoldDB" id="A0A0H2L8X4"/>
<dbReference type="Proteomes" id="UP000035265">
    <property type="component" value="Unassembled WGS sequence"/>
</dbReference>
<keyword evidence="5" id="KW-1185">Reference proteome</keyword>
<dbReference type="STRING" id="264251.FB00_01785"/>
<dbReference type="EMBL" id="JNBQ01000001">
    <property type="protein sequence ID" value="KLN36607.1"/>
    <property type="molecule type" value="Genomic_DNA"/>
</dbReference>
<dbReference type="PATRIC" id="fig|264251.5.peg.368"/>
<proteinExistence type="predicted"/>
<sequence>MTTSARPLPAAARSRRVSPASSPDASTLSAEGPERPLRGGLTAFWVLAFGLSWASWGAAWLLGGDLADPVVFALFALGGFGPTLAALVLRAAGRRSPRTARWGAAGRWLAAAVGIGAAPAVLTALVVPSLGGPTADLSAGAAAVAGAGGALLFALVSLCAGPLSEEFGWRGYAQPRLRRRLPPLATSVVLGAVWAVWHLPLFALTGTWQSSLGLVSVEAVLFLLAMIPLSSAYWLVSERLRGGVPAAVALHLVGNAALTFLAVTSPPAMAVYTGVIVLTSVLIHLVTRPGAPRP</sequence>
<dbReference type="PANTHER" id="PTHR35797">
    <property type="entry name" value="PROTEASE-RELATED"/>
    <property type="match status" value="1"/>
</dbReference>
<organism evidence="4 5">
    <name type="scientific">Cellulosimicrobium funkei</name>
    <dbReference type="NCBI Taxonomy" id="264251"/>
    <lineage>
        <taxon>Bacteria</taxon>
        <taxon>Bacillati</taxon>
        <taxon>Actinomycetota</taxon>
        <taxon>Actinomycetes</taxon>
        <taxon>Micrococcales</taxon>
        <taxon>Promicromonosporaceae</taxon>
        <taxon>Cellulosimicrobium</taxon>
    </lineage>
</organism>
<evidence type="ECO:0000313" key="5">
    <source>
        <dbReference type="Proteomes" id="UP000035265"/>
    </source>
</evidence>
<gene>
    <name evidence="4" type="ORF">FB00_01785</name>
</gene>
<feature type="compositionally biased region" description="Low complexity" evidence="1">
    <location>
        <begin position="1"/>
        <end position="26"/>
    </location>
</feature>
<feature type="transmembrane region" description="Helical" evidence="2">
    <location>
        <begin position="243"/>
        <end position="263"/>
    </location>
</feature>
<evidence type="ECO:0000256" key="1">
    <source>
        <dbReference type="SAM" id="MobiDB-lite"/>
    </source>
</evidence>
<evidence type="ECO:0000313" key="4">
    <source>
        <dbReference type="EMBL" id="KLN36607.1"/>
    </source>
</evidence>
<dbReference type="RefSeq" id="WP_052877360.1">
    <property type="nucleotide sequence ID" value="NZ_JNBQ01000001.1"/>
</dbReference>
<feature type="transmembrane region" description="Helical" evidence="2">
    <location>
        <begin position="109"/>
        <end position="131"/>
    </location>
</feature>
<evidence type="ECO:0000259" key="3">
    <source>
        <dbReference type="Pfam" id="PF02517"/>
    </source>
</evidence>
<keyword evidence="2" id="KW-0472">Membrane</keyword>
<dbReference type="GO" id="GO:0080120">
    <property type="term" value="P:CAAX-box protein maturation"/>
    <property type="evidence" value="ECO:0007669"/>
    <property type="project" value="UniProtKB-ARBA"/>
</dbReference>
<protein>
    <recommendedName>
        <fullName evidence="3">CAAX prenyl protease 2/Lysostaphin resistance protein A-like domain-containing protein</fullName>
    </recommendedName>
</protein>
<name>A0A0H2L8X4_9MICO</name>
<feature type="transmembrane region" description="Helical" evidence="2">
    <location>
        <begin position="181"/>
        <end position="200"/>
    </location>
</feature>
<dbReference type="InterPro" id="IPR003675">
    <property type="entry name" value="Rce1/LyrA-like_dom"/>
</dbReference>
<feature type="transmembrane region" description="Helical" evidence="2">
    <location>
        <begin position="43"/>
        <end position="63"/>
    </location>
</feature>
<feature type="region of interest" description="Disordered" evidence="1">
    <location>
        <begin position="1"/>
        <end position="33"/>
    </location>
</feature>
<dbReference type="PANTHER" id="PTHR35797:SF1">
    <property type="entry name" value="PROTEASE"/>
    <property type="match status" value="1"/>
</dbReference>
<dbReference type="InterPro" id="IPR042150">
    <property type="entry name" value="MmRce1-like"/>
</dbReference>
<feature type="transmembrane region" description="Helical" evidence="2">
    <location>
        <begin position="69"/>
        <end position="89"/>
    </location>
</feature>
<keyword evidence="2" id="KW-1133">Transmembrane helix</keyword>
<keyword evidence="2" id="KW-0812">Transmembrane</keyword>
<feature type="domain" description="CAAX prenyl protease 2/Lysostaphin resistance protein A-like" evidence="3">
    <location>
        <begin position="150"/>
        <end position="256"/>
    </location>
</feature>
<comment type="caution">
    <text evidence="4">The sequence shown here is derived from an EMBL/GenBank/DDBJ whole genome shotgun (WGS) entry which is preliminary data.</text>
</comment>
<reference evidence="4 5" key="1">
    <citation type="submission" date="2014-05" db="EMBL/GenBank/DDBJ databases">
        <title>Cellulosimicrobium funkei U11 genome.</title>
        <authorList>
            <person name="Hu C."/>
            <person name="Gong Y."/>
            <person name="Wan W."/>
            <person name="Jiang M."/>
        </authorList>
    </citation>
    <scope>NUCLEOTIDE SEQUENCE [LARGE SCALE GENOMIC DNA]</scope>
    <source>
        <strain evidence="4 5">U11</strain>
    </source>
</reference>
<feature type="transmembrane region" description="Helical" evidence="2">
    <location>
        <begin position="269"/>
        <end position="287"/>
    </location>
</feature>
<evidence type="ECO:0000256" key="2">
    <source>
        <dbReference type="SAM" id="Phobius"/>
    </source>
</evidence>
<feature type="transmembrane region" description="Helical" evidence="2">
    <location>
        <begin position="137"/>
        <end position="160"/>
    </location>
</feature>
<accession>A0A0H2L8X4</accession>
<dbReference type="GO" id="GO:0004175">
    <property type="term" value="F:endopeptidase activity"/>
    <property type="evidence" value="ECO:0007669"/>
    <property type="project" value="UniProtKB-ARBA"/>
</dbReference>
<feature type="transmembrane region" description="Helical" evidence="2">
    <location>
        <begin position="212"/>
        <end position="236"/>
    </location>
</feature>